<dbReference type="InterPro" id="IPR012902">
    <property type="entry name" value="N_methyl_site"/>
</dbReference>
<dbReference type="PROSITE" id="PS00409">
    <property type="entry name" value="PROKAR_NTER_METHYL"/>
    <property type="match status" value="1"/>
</dbReference>
<proteinExistence type="predicted"/>
<dbReference type="Proteomes" id="UP000490980">
    <property type="component" value="Unassembled WGS sequence"/>
</dbReference>
<dbReference type="AlphaFoldDB" id="A0A7X5ZK03"/>
<protein>
    <submittedName>
        <fullName evidence="2">Prepilin-type N-terminal cleavage/methylation domain-containing protein</fullName>
    </submittedName>
</protein>
<name>A0A7X5ZK03_9GAMM</name>
<keyword evidence="1" id="KW-1133">Transmembrane helix</keyword>
<dbReference type="Pfam" id="PF07963">
    <property type="entry name" value="N_methyl"/>
    <property type="match status" value="1"/>
</dbReference>
<keyword evidence="3" id="KW-1185">Reference proteome</keyword>
<reference evidence="2 3" key="1">
    <citation type="submission" date="2020-03" db="EMBL/GenBank/DDBJ databases">
        <authorList>
            <person name="Lai Q."/>
        </authorList>
    </citation>
    <scope>NUCLEOTIDE SEQUENCE [LARGE SCALE GENOMIC DNA]</scope>
    <source>
        <strain evidence="2 3">CCUG 25036</strain>
    </source>
</reference>
<evidence type="ECO:0000256" key="1">
    <source>
        <dbReference type="SAM" id="Phobius"/>
    </source>
</evidence>
<accession>A0A7X5ZK03</accession>
<dbReference type="RefSeq" id="WP_166950637.1">
    <property type="nucleotide sequence ID" value="NZ_JAARLZ010000010.1"/>
</dbReference>
<dbReference type="EMBL" id="JAARLZ010000010">
    <property type="protein sequence ID" value="NII08165.1"/>
    <property type="molecule type" value="Genomic_DNA"/>
</dbReference>
<sequence>MRAVFTAPTGIRGNVSRQKGFSLLEVIAAIAVLAIAFAALMQVAGSSLSLTARANERTQAALRARSLLDGAFVLDPVQEGETEGRFDDMYRWRLDVSRYQPPDIKPAADGAASPIYRLDLDVIWGRDGDERHARFSTLRMGSAGGGG</sequence>
<keyword evidence="1" id="KW-0472">Membrane</keyword>
<gene>
    <name evidence="2" type="ORF">HBF25_17410</name>
</gene>
<dbReference type="NCBIfam" id="TIGR02532">
    <property type="entry name" value="IV_pilin_GFxxxE"/>
    <property type="match status" value="1"/>
</dbReference>
<feature type="transmembrane region" description="Helical" evidence="1">
    <location>
        <begin position="21"/>
        <end position="41"/>
    </location>
</feature>
<keyword evidence="1" id="KW-0812">Transmembrane</keyword>
<comment type="caution">
    <text evidence="2">The sequence shown here is derived from an EMBL/GenBank/DDBJ whole genome shotgun (WGS) entry which is preliminary data.</text>
</comment>
<organism evidence="2 3">
    <name type="scientific">Luteibacter anthropi</name>
    <dbReference type="NCBI Taxonomy" id="564369"/>
    <lineage>
        <taxon>Bacteria</taxon>
        <taxon>Pseudomonadati</taxon>
        <taxon>Pseudomonadota</taxon>
        <taxon>Gammaproteobacteria</taxon>
        <taxon>Lysobacterales</taxon>
        <taxon>Rhodanobacteraceae</taxon>
        <taxon>Luteibacter</taxon>
    </lineage>
</organism>
<evidence type="ECO:0000313" key="3">
    <source>
        <dbReference type="Proteomes" id="UP000490980"/>
    </source>
</evidence>
<evidence type="ECO:0000313" key="2">
    <source>
        <dbReference type="EMBL" id="NII08165.1"/>
    </source>
</evidence>